<comment type="caution">
    <text evidence="1">The sequence shown here is derived from an EMBL/GenBank/DDBJ whole genome shotgun (WGS) entry which is preliminary data.</text>
</comment>
<gene>
    <name evidence="1" type="ORF">A3J64_00280</name>
</gene>
<sequence>MKKGRIRQTELHRRQKRREKLKKLRAKFALAKNNEEKERILEKVRRMAPWLLSTEFLKPLEKEK</sequence>
<accession>A0A1G2FGC8</accession>
<evidence type="ECO:0000313" key="2">
    <source>
        <dbReference type="Proteomes" id="UP000177061"/>
    </source>
</evidence>
<dbReference type="EMBL" id="MHNB01000023">
    <property type="protein sequence ID" value="OGZ36700.1"/>
    <property type="molecule type" value="Genomic_DNA"/>
</dbReference>
<evidence type="ECO:0000313" key="1">
    <source>
        <dbReference type="EMBL" id="OGZ36700.1"/>
    </source>
</evidence>
<dbReference type="InterPro" id="IPR046479">
    <property type="entry name" value="DUF6800"/>
</dbReference>
<reference evidence="1 2" key="1">
    <citation type="journal article" date="2016" name="Nat. Commun.">
        <title>Thousands of microbial genomes shed light on interconnected biogeochemical processes in an aquifer system.</title>
        <authorList>
            <person name="Anantharaman K."/>
            <person name="Brown C.T."/>
            <person name="Hug L.A."/>
            <person name="Sharon I."/>
            <person name="Castelle C.J."/>
            <person name="Probst A.J."/>
            <person name="Thomas B.C."/>
            <person name="Singh A."/>
            <person name="Wilkins M.J."/>
            <person name="Karaoz U."/>
            <person name="Brodie E.L."/>
            <person name="Williams K.H."/>
            <person name="Hubbard S.S."/>
            <person name="Banfield J.F."/>
        </authorList>
    </citation>
    <scope>NUCLEOTIDE SEQUENCE [LARGE SCALE GENOMIC DNA]</scope>
</reference>
<dbReference type="Pfam" id="PF20607">
    <property type="entry name" value="DUF6800"/>
    <property type="match status" value="1"/>
</dbReference>
<dbReference type="AlphaFoldDB" id="A0A1G2FGC8"/>
<proteinExistence type="predicted"/>
<organism evidence="1 2">
    <name type="scientific">Candidatus Portnoybacteria bacterium RIFCSPHIGHO2_12_FULL_38_9</name>
    <dbReference type="NCBI Taxonomy" id="1801997"/>
    <lineage>
        <taxon>Bacteria</taxon>
        <taxon>Candidatus Portnoyibacteriota</taxon>
    </lineage>
</organism>
<dbReference type="STRING" id="1801997.A3J64_00280"/>
<protein>
    <submittedName>
        <fullName evidence="1">Uncharacterized protein</fullName>
    </submittedName>
</protein>
<name>A0A1G2FGC8_9BACT</name>
<dbReference type="Proteomes" id="UP000177061">
    <property type="component" value="Unassembled WGS sequence"/>
</dbReference>